<sequence>MSLEETIQRIQDRIDIVETMHEYCRHADNLDPLSMVALFTDDCVADFWPGTGQLLLNGKGELTRMLTDALAVTVSGSHHISNVEVRFETPDSVIFHSYMYSWQRFTGFPVTADCHRWGRYENRFVRTPQGWRLSRLRLISAGEYGGARIGEQLGRPFPPVFE</sequence>
<evidence type="ECO:0000259" key="1">
    <source>
        <dbReference type="Pfam" id="PF13577"/>
    </source>
</evidence>
<accession>A0ABU0J0D2</accession>
<dbReference type="Pfam" id="PF13577">
    <property type="entry name" value="SnoaL_4"/>
    <property type="match status" value="1"/>
</dbReference>
<dbReference type="EMBL" id="JAUSVS010000016">
    <property type="protein sequence ID" value="MDQ0466888.1"/>
    <property type="molecule type" value="Genomic_DNA"/>
</dbReference>
<protein>
    <recommendedName>
        <fullName evidence="1">SnoaL-like domain-containing protein</fullName>
    </recommendedName>
</protein>
<organism evidence="2 3">
    <name type="scientific">Caulobacter ginsengisoli</name>
    <dbReference type="NCBI Taxonomy" id="400775"/>
    <lineage>
        <taxon>Bacteria</taxon>
        <taxon>Pseudomonadati</taxon>
        <taxon>Pseudomonadota</taxon>
        <taxon>Alphaproteobacteria</taxon>
        <taxon>Caulobacterales</taxon>
        <taxon>Caulobacteraceae</taxon>
        <taxon>Caulobacter</taxon>
    </lineage>
</organism>
<evidence type="ECO:0000313" key="2">
    <source>
        <dbReference type="EMBL" id="MDQ0466888.1"/>
    </source>
</evidence>
<evidence type="ECO:0000313" key="3">
    <source>
        <dbReference type="Proteomes" id="UP001228905"/>
    </source>
</evidence>
<dbReference type="RefSeq" id="WP_307353095.1">
    <property type="nucleotide sequence ID" value="NZ_JAUSVS010000016.1"/>
</dbReference>
<dbReference type="Proteomes" id="UP001228905">
    <property type="component" value="Unassembled WGS sequence"/>
</dbReference>
<feature type="domain" description="SnoaL-like" evidence="1">
    <location>
        <begin position="8"/>
        <end position="137"/>
    </location>
</feature>
<keyword evidence="3" id="KW-1185">Reference proteome</keyword>
<dbReference type="InterPro" id="IPR032710">
    <property type="entry name" value="NTF2-like_dom_sf"/>
</dbReference>
<name>A0ABU0J0D2_9CAUL</name>
<dbReference type="SUPFAM" id="SSF54427">
    <property type="entry name" value="NTF2-like"/>
    <property type="match status" value="1"/>
</dbReference>
<dbReference type="Gene3D" id="3.10.450.50">
    <property type="match status" value="1"/>
</dbReference>
<reference evidence="2 3" key="1">
    <citation type="submission" date="2023-07" db="EMBL/GenBank/DDBJ databases">
        <title>Genomic Encyclopedia of Type Strains, Phase IV (KMG-IV): sequencing the most valuable type-strain genomes for metagenomic binning, comparative biology and taxonomic classification.</title>
        <authorList>
            <person name="Goeker M."/>
        </authorList>
    </citation>
    <scope>NUCLEOTIDE SEQUENCE [LARGE SCALE GENOMIC DNA]</scope>
    <source>
        <strain evidence="2 3">DSM 18695</strain>
    </source>
</reference>
<proteinExistence type="predicted"/>
<gene>
    <name evidence="2" type="ORF">QO010_004685</name>
</gene>
<dbReference type="InterPro" id="IPR037401">
    <property type="entry name" value="SnoaL-like"/>
</dbReference>
<dbReference type="CDD" id="cd00531">
    <property type="entry name" value="NTF2_like"/>
    <property type="match status" value="1"/>
</dbReference>
<comment type="caution">
    <text evidence="2">The sequence shown here is derived from an EMBL/GenBank/DDBJ whole genome shotgun (WGS) entry which is preliminary data.</text>
</comment>